<dbReference type="PANTHER" id="PTHR42923:SF3">
    <property type="entry name" value="PROTOPORPHYRINOGEN OXIDASE"/>
    <property type="match status" value="1"/>
</dbReference>
<reference evidence="2 3" key="1">
    <citation type="submission" date="2019-09" db="EMBL/GenBank/DDBJ databases">
        <title>Nocardioides panacisoli sp. nov., isolated from the soil of a ginseng field.</title>
        <authorList>
            <person name="Cho C."/>
        </authorList>
    </citation>
    <scope>NUCLEOTIDE SEQUENCE [LARGE SCALE GENOMIC DNA]</scope>
    <source>
        <strain evidence="2 3">BN130099</strain>
    </source>
</reference>
<feature type="domain" description="Amine oxidase" evidence="1">
    <location>
        <begin position="11"/>
        <end position="445"/>
    </location>
</feature>
<dbReference type="SUPFAM" id="SSF54373">
    <property type="entry name" value="FAD-linked reductases, C-terminal domain"/>
    <property type="match status" value="1"/>
</dbReference>
<gene>
    <name evidence="2" type="ORF">F0U44_11690</name>
</gene>
<organism evidence="2 3">
    <name type="scientific">Nocardioides humilatus</name>
    <dbReference type="NCBI Taxonomy" id="2607660"/>
    <lineage>
        <taxon>Bacteria</taxon>
        <taxon>Bacillati</taxon>
        <taxon>Actinomycetota</taxon>
        <taxon>Actinomycetes</taxon>
        <taxon>Propionibacteriales</taxon>
        <taxon>Nocardioidaceae</taxon>
        <taxon>Nocardioides</taxon>
    </lineage>
</organism>
<dbReference type="Gene3D" id="1.10.3110.10">
    <property type="entry name" value="protoporphyrinogen ix oxidase, domain 3"/>
    <property type="match status" value="1"/>
</dbReference>
<proteinExistence type="predicted"/>
<dbReference type="AlphaFoldDB" id="A0A5B1LEQ6"/>
<dbReference type="InterPro" id="IPR002937">
    <property type="entry name" value="Amino_oxidase"/>
</dbReference>
<evidence type="ECO:0000313" key="2">
    <source>
        <dbReference type="EMBL" id="KAA1419112.1"/>
    </source>
</evidence>
<dbReference type="EMBL" id="VUJV01000003">
    <property type="protein sequence ID" value="KAA1419112.1"/>
    <property type="molecule type" value="Genomic_DNA"/>
</dbReference>
<dbReference type="RefSeq" id="WP_149728447.1">
    <property type="nucleotide sequence ID" value="NZ_VUJV01000003.1"/>
</dbReference>
<dbReference type="InterPro" id="IPR050464">
    <property type="entry name" value="Zeta_carotene_desat/Oxidored"/>
</dbReference>
<protein>
    <submittedName>
        <fullName evidence="2">FAD-dependent oxidoreductase</fullName>
    </submittedName>
</protein>
<accession>A0A5B1LEQ6</accession>
<evidence type="ECO:0000259" key="1">
    <source>
        <dbReference type="Pfam" id="PF01593"/>
    </source>
</evidence>
<dbReference type="SUPFAM" id="SSF51905">
    <property type="entry name" value="FAD/NAD(P)-binding domain"/>
    <property type="match status" value="1"/>
</dbReference>
<dbReference type="InterPro" id="IPR036188">
    <property type="entry name" value="FAD/NAD-bd_sf"/>
</dbReference>
<reference evidence="2 3" key="2">
    <citation type="submission" date="2019-09" db="EMBL/GenBank/DDBJ databases">
        <authorList>
            <person name="Jin C."/>
        </authorList>
    </citation>
    <scope>NUCLEOTIDE SEQUENCE [LARGE SCALE GENOMIC DNA]</scope>
    <source>
        <strain evidence="2 3">BN130099</strain>
    </source>
</reference>
<keyword evidence="3" id="KW-1185">Reference proteome</keyword>
<evidence type="ECO:0000313" key="3">
    <source>
        <dbReference type="Proteomes" id="UP000325003"/>
    </source>
</evidence>
<comment type="caution">
    <text evidence="2">The sequence shown here is derived from an EMBL/GenBank/DDBJ whole genome shotgun (WGS) entry which is preliminary data.</text>
</comment>
<dbReference type="Pfam" id="PF01593">
    <property type="entry name" value="Amino_oxidase"/>
    <property type="match status" value="1"/>
</dbReference>
<name>A0A5B1LEQ6_9ACTN</name>
<sequence>MARIIVVGAGISGLTAARDLTDAGHAVLVLEGTDRIGGKLRRGEVAGVTVDVGAEAMINRRPEGVGLAADLGLDLVHPTAATSRVWTRGALRPLPRTLMGAPLDLDQLDASGILSPEGAQRARAQQVPHPDGDVSVGALVAERYGDEVVDRLVEPLLGGVYAGHARQISARAAVPQLIELLGREQVVLPAGPSTAESPVFAGIPGGMWRLPEAIEAAGAGTGRLDIRLGAVVREVRRTPEGWAVATDTAIEAADAVVLATPAAPTAKLLADLAPAAAAELQTIDYASSALVTFAFDASPEVRAAIDVGASGFLVPPVDGRAVKAATFSFAKWDWVRAAGGDLLVLRTSLGRYGEEATLQVPDDELVSASLADLADATGLTARPVDAVVQRWGGGLPQYAVGHLDRVARIRAAVAVVPGLAVCGAAYDGVGIAACIASGHAAADRLVAAATMEA</sequence>
<dbReference type="Proteomes" id="UP000325003">
    <property type="component" value="Unassembled WGS sequence"/>
</dbReference>
<dbReference type="Gene3D" id="3.50.50.60">
    <property type="entry name" value="FAD/NAD(P)-binding domain"/>
    <property type="match status" value="1"/>
</dbReference>
<dbReference type="Gene3D" id="3.90.660.20">
    <property type="entry name" value="Protoporphyrinogen oxidase, mitochondrial, domain 2"/>
    <property type="match status" value="1"/>
</dbReference>
<dbReference type="GO" id="GO:0016491">
    <property type="term" value="F:oxidoreductase activity"/>
    <property type="evidence" value="ECO:0007669"/>
    <property type="project" value="InterPro"/>
</dbReference>
<dbReference type="PANTHER" id="PTHR42923">
    <property type="entry name" value="PROTOPORPHYRINOGEN OXIDASE"/>
    <property type="match status" value="1"/>
</dbReference>